<dbReference type="EMBL" id="FMZK01000004">
    <property type="protein sequence ID" value="SDC91789.1"/>
    <property type="molecule type" value="Genomic_DNA"/>
</dbReference>
<gene>
    <name evidence="2" type="ORF">SAMN05216505_104133</name>
</gene>
<reference evidence="3" key="1">
    <citation type="submission" date="2016-10" db="EMBL/GenBank/DDBJ databases">
        <authorList>
            <person name="Varghese N."/>
            <person name="Submissions S."/>
        </authorList>
    </citation>
    <scope>NUCLEOTIDE SEQUENCE [LARGE SCALE GENOMIC DNA]</scope>
    <source>
        <strain evidence="3">CGMCC 4.3504</strain>
    </source>
</reference>
<organism evidence="2 3">
    <name type="scientific">Streptomyces prasinopilosus</name>
    <dbReference type="NCBI Taxonomy" id="67344"/>
    <lineage>
        <taxon>Bacteria</taxon>
        <taxon>Bacillati</taxon>
        <taxon>Actinomycetota</taxon>
        <taxon>Actinomycetes</taxon>
        <taxon>Kitasatosporales</taxon>
        <taxon>Streptomycetaceae</taxon>
        <taxon>Streptomyces</taxon>
    </lineage>
</organism>
<evidence type="ECO:0000313" key="3">
    <source>
        <dbReference type="Proteomes" id="UP000182100"/>
    </source>
</evidence>
<keyword evidence="3" id="KW-1185">Reference proteome</keyword>
<dbReference type="STRING" id="67344.SAMN05216505_104133"/>
<dbReference type="Proteomes" id="UP000182100">
    <property type="component" value="Unassembled WGS sequence"/>
</dbReference>
<protein>
    <submittedName>
        <fullName evidence="2">Uncharacterized protein</fullName>
    </submittedName>
</protein>
<evidence type="ECO:0000256" key="1">
    <source>
        <dbReference type="SAM" id="MobiDB-lite"/>
    </source>
</evidence>
<name>A0A1G6QHE6_9ACTN</name>
<proteinExistence type="predicted"/>
<accession>A0A1G6QHE6</accession>
<dbReference type="AlphaFoldDB" id="A0A1G6QHE6"/>
<feature type="compositionally biased region" description="Basic residues" evidence="1">
    <location>
        <begin position="218"/>
        <end position="230"/>
    </location>
</feature>
<sequence length="263" mass="27585">MPYGPEIPFLERELRPYATRVTKNTTLRPEEITPENLDAAPGIRVRPGQEFAVAPVVKSLAEAYVHPGPAWLRLAPTGSDWLRLAPTGSDWLRLIMDGDRAAGFLTAFPGIDRPEDGGSVVRPDLRRLSSAAEEQGGGAAASPRSRSPPGPRPGRQGAPCHLAPRGRRPGTLPPRAGLPRGRGGRRGGDGRGAGPGPTAARRGPARIAPGPHAPLPARVHHLRRARRPRPARIGSGARVTPSRARSAPASSPSAASSPAAGVR</sequence>
<feature type="compositionally biased region" description="Low complexity" evidence="1">
    <location>
        <begin position="196"/>
        <end position="210"/>
    </location>
</feature>
<evidence type="ECO:0000313" key="2">
    <source>
        <dbReference type="EMBL" id="SDC91789.1"/>
    </source>
</evidence>
<feature type="region of interest" description="Disordered" evidence="1">
    <location>
        <begin position="130"/>
        <end position="263"/>
    </location>
</feature>
<feature type="compositionally biased region" description="Low complexity" evidence="1">
    <location>
        <begin position="169"/>
        <end position="179"/>
    </location>
</feature>
<feature type="compositionally biased region" description="Low complexity" evidence="1">
    <location>
        <begin position="241"/>
        <end position="263"/>
    </location>
</feature>
<feature type="compositionally biased region" description="Low complexity" evidence="1">
    <location>
        <begin position="130"/>
        <end position="145"/>
    </location>
</feature>